<reference evidence="2" key="1">
    <citation type="submission" date="2021-12" db="EMBL/GenBank/DDBJ databases">
        <authorList>
            <person name="Rodrigo-Torres L."/>
            <person name="Arahal R. D."/>
            <person name="Lucena T."/>
        </authorList>
    </citation>
    <scope>NUCLEOTIDE SEQUENCE</scope>
    <source>
        <strain evidence="2">CECT 8267</strain>
    </source>
</reference>
<evidence type="ECO:0000256" key="1">
    <source>
        <dbReference type="SAM" id="MobiDB-lite"/>
    </source>
</evidence>
<dbReference type="Proteomes" id="UP000838100">
    <property type="component" value="Unassembled WGS sequence"/>
</dbReference>
<dbReference type="InterPro" id="IPR003489">
    <property type="entry name" value="RHF/RaiA"/>
</dbReference>
<dbReference type="EMBL" id="CAKLPX010000003">
    <property type="protein sequence ID" value="CAH0992578.1"/>
    <property type="molecule type" value="Genomic_DNA"/>
</dbReference>
<feature type="region of interest" description="Disordered" evidence="1">
    <location>
        <begin position="92"/>
        <end position="119"/>
    </location>
</feature>
<dbReference type="Gene3D" id="3.30.160.100">
    <property type="entry name" value="Ribosome hibernation promotion factor-like"/>
    <property type="match status" value="1"/>
</dbReference>
<accession>A0ABM9AHH9</accession>
<dbReference type="Pfam" id="PF02482">
    <property type="entry name" value="Ribosomal_S30AE"/>
    <property type="match status" value="1"/>
</dbReference>
<dbReference type="SUPFAM" id="SSF69754">
    <property type="entry name" value="Ribosome binding protein Y (YfiA homologue)"/>
    <property type="match status" value="1"/>
</dbReference>
<gene>
    <name evidence="2" type="ORF">SIN8267_02711</name>
</gene>
<organism evidence="2 3">
    <name type="scientific">Sinobacterium norvegicum</name>
    <dbReference type="NCBI Taxonomy" id="1641715"/>
    <lineage>
        <taxon>Bacteria</taxon>
        <taxon>Pseudomonadati</taxon>
        <taxon>Pseudomonadota</taxon>
        <taxon>Gammaproteobacteria</taxon>
        <taxon>Cellvibrionales</taxon>
        <taxon>Spongiibacteraceae</taxon>
        <taxon>Sinobacterium</taxon>
    </lineage>
</organism>
<dbReference type="InterPro" id="IPR036567">
    <property type="entry name" value="RHF-like"/>
</dbReference>
<evidence type="ECO:0000313" key="3">
    <source>
        <dbReference type="Proteomes" id="UP000838100"/>
    </source>
</evidence>
<name>A0ABM9AHH9_9GAMM</name>
<protein>
    <submittedName>
        <fullName evidence="2">Uncharacterized protein</fullName>
    </submittedName>
</protein>
<keyword evidence="3" id="KW-1185">Reference proteome</keyword>
<dbReference type="RefSeq" id="WP_237445259.1">
    <property type="nucleotide sequence ID" value="NZ_CAKLPX010000003.1"/>
</dbReference>
<feature type="compositionally biased region" description="Acidic residues" evidence="1">
    <location>
        <begin position="109"/>
        <end position="119"/>
    </location>
</feature>
<comment type="caution">
    <text evidence="2">The sequence shown here is derived from an EMBL/GenBank/DDBJ whole genome shotgun (WGS) entry which is preliminary data.</text>
</comment>
<sequence length="119" mass="13165">MQKQLQLVFNHLEPSDGLKEVAAAQLEKLESMNSDITSCHIVFTSEPNNLFSVTIELQSMHKAFETAASDADAYSALRQAFKKSNRVLQDYAGKQRASRHDAQPQPVVAEDDNDDEAAA</sequence>
<evidence type="ECO:0000313" key="2">
    <source>
        <dbReference type="EMBL" id="CAH0992578.1"/>
    </source>
</evidence>
<proteinExistence type="predicted"/>